<feature type="region of interest" description="Disordered" evidence="1">
    <location>
        <begin position="157"/>
        <end position="249"/>
    </location>
</feature>
<dbReference type="AlphaFoldDB" id="A0AAE0MI95"/>
<feature type="compositionally biased region" description="Polar residues" evidence="1">
    <location>
        <begin position="186"/>
        <end position="196"/>
    </location>
</feature>
<protein>
    <submittedName>
        <fullName evidence="2">Uncharacterized protein</fullName>
    </submittedName>
</protein>
<gene>
    <name evidence="2" type="ORF">B0T19DRAFT_414643</name>
</gene>
<feature type="compositionally biased region" description="Low complexity" evidence="1">
    <location>
        <begin position="232"/>
        <end position="242"/>
    </location>
</feature>
<feature type="non-terminal residue" evidence="2">
    <location>
        <position position="249"/>
    </location>
</feature>
<evidence type="ECO:0000256" key="1">
    <source>
        <dbReference type="SAM" id="MobiDB-lite"/>
    </source>
</evidence>
<organism evidence="2 3">
    <name type="scientific">Cercophora scortea</name>
    <dbReference type="NCBI Taxonomy" id="314031"/>
    <lineage>
        <taxon>Eukaryota</taxon>
        <taxon>Fungi</taxon>
        <taxon>Dikarya</taxon>
        <taxon>Ascomycota</taxon>
        <taxon>Pezizomycotina</taxon>
        <taxon>Sordariomycetes</taxon>
        <taxon>Sordariomycetidae</taxon>
        <taxon>Sordariales</taxon>
        <taxon>Lasiosphaeriaceae</taxon>
        <taxon>Cercophora</taxon>
    </lineage>
</organism>
<sequence length="249" mass="27672">MTSNDESALKDTLDRAREEVHGEIMEEVRRLGVELELKNMQIEMVKAFRDAAKEMIDMEGEEEVKPHMQNKISAFKRYAVENPSCLEEMKKLDMTGTQLLSISFTLQGTEKLKVFQAHHVQALSKHLKSQPAIDSRLNIPRREWQPFMDIYCQAAGEKPKNDGADEGDSGLPSPTDSFETLPPSPSSFTGQPSASRNPHEYGPQSQFQSQTTQQLLPSNILNPGGGDAFKLASAYPQPSAAQPNPPFQG</sequence>
<evidence type="ECO:0000313" key="2">
    <source>
        <dbReference type="EMBL" id="KAK3332059.1"/>
    </source>
</evidence>
<proteinExistence type="predicted"/>
<feature type="compositionally biased region" description="Low complexity" evidence="1">
    <location>
        <begin position="204"/>
        <end position="214"/>
    </location>
</feature>
<dbReference type="EMBL" id="JAUEPO010000002">
    <property type="protein sequence ID" value="KAK3332059.1"/>
    <property type="molecule type" value="Genomic_DNA"/>
</dbReference>
<evidence type="ECO:0000313" key="3">
    <source>
        <dbReference type="Proteomes" id="UP001286456"/>
    </source>
</evidence>
<comment type="caution">
    <text evidence="2">The sequence shown here is derived from an EMBL/GenBank/DDBJ whole genome shotgun (WGS) entry which is preliminary data.</text>
</comment>
<dbReference type="Proteomes" id="UP001286456">
    <property type="component" value="Unassembled WGS sequence"/>
</dbReference>
<name>A0AAE0MI95_9PEZI</name>
<reference evidence="2" key="1">
    <citation type="journal article" date="2023" name="Mol. Phylogenet. Evol.">
        <title>Genome-scale phylogeny and comparative genomics of the fungal order Sordariales.</title>
        <authorList>
            <person name="Hensen N."/>
            <person name="Bonometti L."/>
            <person name="Westerberg I."/>
            <person name="Brannstrom I.O."/>
            <person name="Guillou S."/>
            <person name="Cros-Aarteil S."/>
            <person name="Calhoun S."/>
            <person name="Haridas S."/>
            <person name="Kuo A."/>
            <person name="Mondo S."/>
            <person name="Pangilinan J."/>
            <person name="Riley R."/>
            <person name="LaButti K."/>
            <person name="Andreopoulos B."/>
            <person name="Lipzen A."/>
            <person name="Chen C."/>
            <person name="Yan M."/>
            <person name="Daum C."/>
            <person name="Ng V."/>
            <person name="Clum A."/>
            <person name="Steindorff A."/>
            <person name="Ohm R.A."/>
            <person name="Martin F."/>
            <person name="Silar P."/>
            <person name="Natvig D.O."/>
            <person name="Lalanne C."/>
            <person name="Gautier V."/>
            <person name="Ament-Velasquez S.L."/>
            <person name="Kruys A."/>
            <person name="Hutchinson M.I."/>
            <person name="Powell A.J."/>
            <person name="Barry K."/>
            <person name="Miller A.N."/>
            <person name="Grigoriev I.V."/>
            <person name="Debuchy R."/>
            <person name="Gladieux P."/>
            <person name="Hiltunen Thoren M."/>
            <person name="Johannesson H."/>
        </authorList>
    </citation>
    <scope>NUCLEOTIDE SEQUENCE</scope>
    <source>
        <strain evidence="2">SMH4131-1</strain>
    </source>
</reference>
<accession>A0AAE0MI95</accession>
<keyword evidence="3" id="KW-1185">Reference proteome</keyword>
<reference evidence="2" key="2">
    <citation type="submission" date="2023-06" db="EMBL/GenBank/DDBJ databases">
        <authorList>
            <consortium name="Lawrence Berkeley National Laboratory"/>
            <person name="Haridas S."/>
            <person name="Hensen N."/>
            <person name="Bonometti L."/>
            <person name="Westerberg I."/>
            <person name="Brannstrom I.O."/>
            <person name="Guillou S."/>
            <person name="Cros-Aarteil S."/>
            <person name="Calhoun S."/>
            <person name="Kuo A."/>
            <person name="Mondo S."/>
            <person name="Pangilinan J."/>
            <person name="Riley R."/>
            <person name="Labutti K."/>
            <person name="Andreopoulos B."/>
            <person name="Lipzen A."/>
            <person name="Chen C."/>
            <person name="Yanf M."/>
            <person name="Daum C."/>
            <person name="Ng V."/>
            <person name="Clum A."/>
            <person name="Steindorff A."/>
            <person name="Ohm R."/>
            <person name="Martin F."/>
            <person name="Silar P."/>
            <person name="Natvig D."/>
            <person name="Lalanne C."/>
            <person name="Gautier V."/>
            <person name="Ament-Velasquez S.L."/>
            <person name="Kruys A."/>
            <person name="Hutchinson M.I."/>
            <person name="Powell A.J."/>
            <person name="Barry K."/>
            <person name="Miller A.N."/>
            <person name="Grigoriev I.V."/>
            <person name="Debuchy R."/>
            <person name="Gladieux P."/>
            <person name="Thoren M.H."/>
            <person name="Johannesson H."/>
        </authorList>
    </citation>
    <scope>NUCLEOTIDE SEQUENCE</scope>
    <source>
        <strain evidence="2">SMH4131-1</strain>
    </source>
</reference>